<proteinExistence type="predicted"/>
<dbReference type="EMBL" id="ANKQ01000002">
    <property type="protein sequence ID" value="ELP54617.1"/>
    <property type="molecule type" value="Genomic_DNA"/>
</dbReference>
<comment type="caution">
    <text evidence="1">The sequence shown here is derived from an EMBL/GenBank/DDBJ whole genome shotgun (WGS) entry which is preliminary data.</text>
</comment>
<organism evidence="1 2">
    <name type="scientific">Microcystis aeruginosa TAIHU98</name>
    <dbReference type="NCBI Taxonomy" id="1134457"/>
    <lineage>
        <taxon>Bacteria</taxon>
        <taxon>Bacillati</taxon>
        <taxon>Cyanobacteriota</taxon>
        <taxon>Cyanophyceae</taxon>
        <taxon>Oscillatoriophycideae</taxon>
        <taxon>Chroococcales</taxon>
        <taxon>Microcystaceae</taxon>
        <taxon>Microcystis</taxon>
    </lineage>
</organism>
<gene>
    <name evidence="1" type="ORF">O53_3441</name>
</gene>
<evidence type="ECO:0000313" key="1">
    <source>
        <dbReference type="EMBL" id="ELP54617.1"/>
    </source>
</evidence>
<accession>L7E8N2</accession>
<name>L7E8N2_MICAE</name>
<sequence>MQVITVQSISQPSGLTLATGQVLLVPERAFKEGYQIST</sequence>
<evidence type="ECO:0000313" key="2">
    <source>
        <dbReference type="Proteomes" id="UP000010932"/>
    </source>
</evidence>
<dbReference type="Proteomes" id="UP000010932">
    <property type="component" value="Unassembled WGS sequence"/>
</dbReference>
<dbReference type="AlphaFoldDB" id="L7E8N2"/>
<protein>
    <submittedName>
        <fullName evidence="1">Uncharacterized protein</fullName>
    </submittedName>
</protein>
<reference evidence="1 2" key="1">
    <citation type="journal article" date="2013" name="Genome Announc.">
        <title>Whole-Genome Sequence of Microcystis aeruginosa TAIHU98, a Nontoxic Bloom-Forming Strain Isolated from Taihu Lake, China.</title>
        <authorList>
            <person name="Yang C."/>
            <person name="Zhang W."/>
            <person name="Ren M."/>
            <person name="Song L."/>
            <person name="Li T."/>
            <person name="Zhao J."/>
        </authorList>
    </citation>
    <scope>NUCLEOTIDE SEQUENCE [LARGE SCALE GENOMIC DNA]</scope>
    <source>
        <strain evidence="1 2">TAIHU98</strain>
    </source>
</reference>
<dbReference type="PATRIC" id="fig|1134457.3.peg.2161"/>